<evidence type="ECO:0000313" key="3">
    <source>
        <dbReference type="Proteomes" id="UP000001572"/>
    </source>
</evidence>
<dbReference type="HOGENOM" id="CLU_3021628_0_0_9"/>
<gene>
    <name evidence="2" type="ordered locus">Amet_0176</name>
</gene>
<sequence>MAFYNEVAELKKRVKELASQVEEGKAEEQLKKVQAHSQEVDQILKEYMMKNKANG</sequence>
<dbReference type="KEGG" id="amt:Amet_0176"/>
<evidence type="ECO:0008006" key="4">
    <source>
        <dbReference type="Google" id="ProtNLM"/>
    </source>
</evidence>
<proteinExistence type="predicted"/>
<dbReference type="RefSeq" id="WP_011971322.1">
    <property type="nucleotide sequence ID" value="NC_009633.1"/>
</dbReference>
<protein>
    <recommendedName>
        <fullName evidence="4">Spo0E like sporulation regulatory protein</fullName>
    </recommendedName>
</protein>
<evidence type="ECO:0000313" key="2">
    <source>
        <dbReference type="EMBL" id="ABR46413.1"/>
    </source>
</evidence>
<keyword evidence="3" id="KW-1185">Reference proteome</keyword>
<keyword evidence="1" id="KW-0175">Coiled coil</keyword>
<dbReference type="STRING" id="293826.Amet_0176"/>
<name>A6TJP5_ALKMQ</name>
<dbReference type="Proteomes" id="UP000001572">
    <property type="component" value="Chromosome"/>
</dbReference>
<feature type="coiled-coil region" evidence="1">
    <location>
        <begin position="7"/>
        <end position="46"/>
    </location>
</feature>
<reference evidence="3" key="1">
    <citation type="journal article" date="2016" name="Genome Announc.">
        <title>Complete genome sequence of Alkaliphilus metalliredigens strain QYMF, an alkaliphilic and metal-reducing bacterium isolated from borax-contaminated leachate ponds.</title>
        <authorList>
            <person name="Hwang C."/>
            <person name="Copeland A."/>
            <person name="Lucas S."/>
            <person name="Lapidus A."/>
            <person name="Barry K."/>
            <person name="Detter J.C."/>
            <person name="Glavina Del Rio T."/>
            <person name="Hammon N."/>
            <person name="Israni S."/>
            <person name="Dalin E."/>
            <person name="Tice H."/>
            <person name="Pitluck S."/>
            <person name="Chertkov O."/>
            <person name="Brettin T."/>
            <person name="Bruce D."/>
            <person name="Han C."/>
            <person name="Schmutz J."/>
            <person name="Larimer F."/>
            <person name="Land M.L."/>
            <person name="Hauser L."/>
            <person name="Kyrpides N."/>
            <person name="Mikhailova N."/>
            <person name="Ye Q."/>
            <person name="Zhou J."/>
            <person name="Richardson P."/>
            <person name="Fields M.W."/>
        </authorList>
    </citation>
    <scope>NUCLEOTIDE SEQUENCE [LARGE SCALE GENOMIC DNA]</scope>
    <source>
        <strain evidence="3">QYMF</strain>
    </source>
</reference>
<dbReference type="AlphaFoldDB" id="A6TJP5"/>
<organism evidence="2 3">
    <name type="scientific">Alkaliphilus metalliredigens (strain QYMF)</name>
    <dbReference type="NCBI Taxonomy" id="293826"/>
    <lineage>
        <taxon>Bacteria</taxon>
        <taxon>Bacillati</taxon>
        <taxon>Bacillota</taxon>
        <taxon>Clostridia</taxon>
        <taxon>Peptostreptococcales</taxon>
        <taxon>Natronincolaceae</taxon>
        <taxon>Alkaliphilus</taxon>
    </lineage>
</organism>
<dbReference type="EMBL" id="CP000724">
    <property type="protein sequence ID" value="ABR46413.1"/>
    <property type="molecule type" value="Genomic_DNA"/>
</dbReference>
<accession>A6TJP5</accession>
<evidence type="ECO:0000256" key="1">
    <source>
        <dbReference type="SAM" id="Coils"/>
    </source>
</evidence>